<reference evidence="1 2" key="1">
    <citation type="submission" date="2024-04" db="EMBL/GenBank/DDBJ databases">
        <title>Tritrichomonas musculus Genome.</title>
        <authorList>
            <person name="Alves-Ferreira E."/>
            <person name="Grigg M."/>
            <person name="Lorenzi H."/>
            <person name="Galac M."/>
        </authorList>
    </citation>
    <scope>NUCLEOTIDE SEQUENCE [LARGE SCALE GENOMIC DNA]</scope>
    <source>
        <strain evidence="1 2">EAF2021</strain>
    </source>
</reference>
<sequence>MLRQLFGIESAFANPYYSSFVQFSIRVNKQESIKKIVNNFQKILFGLRLKVDNNHYSIASEESINDSIIKLPMWIQECREACHWIERFHTSPITDRLTTIAFNDNVIVINTNHITADGGFVINAINHALDNDILDAFPSDQSLSREEKIVPIQDSVAFKAEIERAERNKPNIHSNKNFTSFPFDVNDSHLVKKEPIQIHFDDEIPFEELTCYDTKLKKPKYMNEFLWTAVTMNLNAMAKNFEGHSYKRQPLSLPIIVDTRKFADDDQSKINWRNTNCISTVNLSVNPKDDMTLTDIFKLFKEDLNDNIKDKVFYWINNGNFIGEDGRATGRNSGIGQVTLCPPIVDFFMQSSVKIAKELEFKRIDGIGFNLFSFSKISSKKKVFCPTIYFDNSISLLRETLVLKNAFKHFITKIPVDTKYKEALNEIQNFQKELLNN</sequence>
<organism evidence="1 2">
    <name type="scientific">Tritrichomonas musculus</name>
    <dbReference type="NCBI Taxonomy" id="1915356"/>
    <lineage>
        <taxon>Eukaryota</taxon>
        <taxon>Metamonada</taxon>
        <taxon>Parabasalia</taxon>
        <taxon>Tritrichomonadida</taxon>
        <taxon>Tritrichomonadidae</taxon>
        <taxon>Tritrichomonas</taxon>
    </lineage>
</organism>
<dbReference type="EMBL" id="JAPFFF010000023">
    <property type="protein sequence ID" value="KAK8852999.1"/>
    <property type="molecule type" value="Genomic_DNA"/>
</dbReference>
<comment type="caution">
    <text evidence="1">The sequence shown here is derived from an EMBL/GenBank/DDBJ whole genome shotgun (WGS) entry which is preliminary data.</text>
</comment>
<dbReference type="Proteomes" id="UP001470230">
    <property type="component" value="Unassembled WGS sequence"/>
</dbReference>
<name>A0ABR2HWM1_9EUKA</name>
<evidence type="ECO:0000313" key="1">
    <source>
        <dbReference type="EMBL" id="KAK8852999.1"/>
    </source>
</evidence>
<evidence type="ECO:0008006" key="3">
    <source>
        <dbReference type="Google" id="ProtNLM"/>
    </source>
</evidence>
<accession>A0ABR2HWM1</accession>
<evidence type="ECO:0000313" key="2">
    <source>
        <dbReference type="Proteomes" id="UP001470230"/>
    </source>
</evidence>
<proteinExistence type="predicted"/>
<protein>
    <recommendedName>
        <fullName evidence="3">Condensation domain-containing protein</fullName>
    </recommendedName>
</protein>
<keyword evidence="2" id="KW-1185">Reference proteome</keyword>
<gene>
    <name evidence="1" type="ORF">M9Y10_017997</name>
</gene>